<evidence type="ECO:0000256" key="9">
    <source>
        <dbReference type="ARBA" id="ARBA00022848"/>
    </source>
</evidence>
<dbReference type="Gene3D" id="1.10.630.10">
    <property type="entry name" value="Cytochrome P450"/>
    <property type="match status" value="1"/>
</dbReference>
<proteinExistence type="inferred from homology"/>
<sequence length="448" mass="51450">MAGPVEVRASNGLNWKPAALTRKIPGIKDRFIIGNALDIIKPPVELFKYLRDLAKKHKGIYRFWCFPFGAVFIYNPEDIEKILSSTKYNQKSDIYTFLQPWLQDGLLLSYGAKWQSRRKILTPAFHFKILRKYFTSLEENSNRLVNIVNAVLDVNVDVVPIISEYTLNSICESAMGTKLTDECRKVINERRKNFVCNEIDLCENTNDKDDDDDDNVYNEKKKAAMLNLLLLAEKDGLIDTAGVEEEVDTFIFEGHDTTASGLTFLLMLIANHPYIQDRIVEELKEIFRDTKRAAAMEDFAAMSYLDRCIKESLRLYPPVPMISRKLDEDVQLSKYTVPAGTLCHIQIYDLHHNERLYPNPLKFDPDRFLPENVAGRHNYAYVPFSAGPRNCIGQKFAMMQMKSAVSAILRNYVLLPVTSCSDLCFQSDLVLRNSKPVFVRFVKRENSI</sequence>
<dbReference type="PRINTS" id="PR00463">
    <property type="entry name" value="EP450I"/>
</dbReference>
<dbReference type="Proteomes" id="UP000837857">
    <property type="component" value="Chromosome 2"/>
</dbReference>
<comment type="subcellular location">
    <subcellularLocation>
        <location evidence="4">Endoplasmic reticulum membrane</location>
        <topology evidence="4">Peripheral membrane protein</topology>
    </subcellularLocation>
    <subcellularLocation>
        <location evidence="3">Microsome membrane</location>
        <topology evidence="3">Peripheral membrane protein</topology>
    </subcellularLocation>
</comment>
<gene>
    <name evidence="15" type="ORF">IPOD504_LOCUS7519</name>
</gene>
<keyword evidence="13" id="KW-0472">Membrane</keyword>
<dbReference type="CDD" id="cd20628">
    <property type="entry name" value="CYP4"/>
    <property type="match status" value="1"/>
</dbReference>
<comment type="similarity">
    <text evidence="5 14">Belongs to the cytochrome P450 family.</text>
</comment>
<dbReference type="PROSITE" id="PS00086">
    <property type="entry name" value="CYTOCHROME_P450"/>
    <property type="match status" value="1"/>
</dbReference>
<evidence type="ECO:0000256" key="5">
    <source>
        <dbReference type="ARBA" id="ARBA00010617"/>
    </source>
</evidence>
<feature type="non-terminal residue" evidence="15">
    <location>
        <position position="1"/>
    </location>
</feature>
<comment type="function">
    <text evidence="2">May be involved in the metabolism of insect hormones and in the breakdown of synthetic insecticides.</text>
</comment>
<evidence type="ECO:0000256" key="3">
    <source>
        <dbReference type="ARBA" id="ARBA00004174"/>
    </source>
</evidence>
<evidence type="ECO:0000313" key="16">
    <source>
        <dbReference type="Proteomes" id="UP000837857"/>
    </source>
</evidence>
<evidence type="ECO:0000256" key="1">
    <source>
        <dbReference type="ARBA" id="ARBA00001971"/>
    </source>
</evidence>
<evidence type="ECO:0000313" key="15">
    <source>
        <dbReference type="EMBL" id="CAH2050523.1"/>
    </source>
</evidence>
<dbReference type="InterPro" id="IPR002401">
    <property type="entry name" value="Cyt_P450_E_grp-I"/>
</dbReference>
<evidence type="ECO:0000256" key="14">
    <source>
        <dbReference type="RuleBase" id="RU000461"/>
    </source>
</evidence>
<dbReference type="InterPro" id="IPR017972">
    <property type="entry name" value="Cyt_P450_CS"/>
</dbReference>
<organism evidence="15 16">
    <name type="scientific">Iphiclides podalirius</name>
    <name type="common">scarce swallowtail</name>
    <dbReference type="NCBI Taxonomy" id="110791"/>
    <lineage>
        <taxon>Eukaryota</taxon>
        <taxon>Metazoa</taxon>
        <taxon>Ecdysozoa</taxon>
        <taxon>Arthropoda</taxon>
        <taxon>Hexapoda</taxon>
        <taxon>Insecta</taxon>
        <taxon>Pterygota</taxon>
        <taxon>Neoptera</taxon>
        <taxon>Endopterygota</taxon>
        <taxon>Lepidoptera</taxon>
        <taxon>Glossata</taxon>
        <taxon>Ditrysia</taxon>
        <taxon>Papilionoidea</taxon>
        <taxon>Papilionidae</taxon>
        <taxon>Papilioninae</taxon>
        <taxon>Iphiclides</taxon>
    </lineage>
</organism>
<dbReference type="InterPro" id="IPR036396">
    <property type="entry name" value="Cyt_P450_sf"/>
</dbReference>
<keyword evidence="7 14" id="KW-0479">Metal-binding</keyword>
<dbReference type="InterPro" id="IPR001128">
    <property type="entry name" value="Cyt_P450"/>
</dbReference>
<evidence type="ECO:0000256" key="2">
    <source>
        <dbReference type="ARBA" id="ARBA00003690"/>
    </source>
</evidence>
<accession>A0ABN8IBP1</accession>
<evidence type="ECO:0000256" key="11">
    <source>
        <dbReference type="ARBA" id="ARBA00023004"/>
    </source>
</evidence>
<reference evidence="15" key="1">
    <citation type="submission" date="2022-03" db="EMBL/GenBank/DDBJ databases">
        <authorList>
            <person name="Martin H S."/>
        </authorList>
    </citation>
    <scope>NUCLEOTIDE SEQUENCE</scope>
</reference>
<comment type="cofactor">
    <cofactor evidence="1">
        <name>heme</name>
        <dbReference type="ChEBI" id="CHEBI:30413"/>
    </cofactor>
</comment>
<dbReference type="PRINTS" id="PR00385">
    <property type="entry name" value="P450"/>
</dbReference>
<dbReference type="SUPFAM" id="SSF48264">
    <property type="entry name" value="Cytochrome P450"/>
    <property type="match status" value="1"/>
</dbReference>
<keyword evidence="6 14" id="KW-0349">Heme</keyword>
<evidence type="ECO:0000256" key="8">
    <source>
        <dbReference type="ARBA" id="ARBA00022824"/>
    </source>
</evidence>
<evidence type="ECO:0000256" key="10">
    <source>
        <dbReference type="ARBA" id="ARBA00023002"/>
    </source>
</evidence>
<keyword evidence="12 14" id="KW-0503">Monooxygenase</keyword>
<keyword evidence="9" id="KW-0492">Microsome</keyword>
<evidence type="ECO:0008006" key="17">
    <source>
        <dbReference type="Google" id="ProtNLM"/>
    </source>
</evidence>
<keyword evidence="8" id="KW-0256">Endoplasmic reticulum</keyword>
<name>A0ABN8IBP1_9NEOP</name>
<keyword evidence="16" id="KW-1185">Reference proteome</keyword>
<dbReference type="Pfam" id="PF00067">
    <property type="entry name" value="p450"/>
    <property type="match status" value="2"/>
</dbReference>
<dbReference type="PANTHER" id="PTHR24291:SF189">
    <property type="entry name" value="CYTOCHROME P450 4C3-RELATED"/>
    <property type="match status" value="1"/>
</dbReference>
<dbReference type="EMBL" id="OW152814">
    <property type="protein sequence ID" value="CAH2050523.1"/>
    <property type="molecule type" value="Genomic_DNA"/>
</dbReference>
<keyword evidence="11 14" id="KW-0408">Iron</keyword>
<keyword evidence="10 14" id="KW-0560">Oxidoreductase</keyword>
<evidence type="ECO:0000256" key="6">
    <source>
        <dbReference type="ARBA" id="ARBA00022617"/>
    </source>
</evidence>
<protein>
    <recommendedName>
        <fullName evidence="17">Cytochrome P450</fullName>
    </recommendedName>
</protein>
<evidence type="ECO:0000256" key="7">
    <source>
        <dbReference type="ARBA" id="ARBA00022723"/>
    </source>
</evidence>
<evidence type="ECO:0000256" key="12">
    <source>
        <dbReference type="ARBA" id="ARBA00023033"/>
    </source>
</evidence>
<dbReference type="PANTHER" id="PTHR24291">
    <property type="entry name" value="CYTOCHROME P450 FAMILY 4"/>
    <property type="match status" value="1"/>
</dbReference>
<dbReference type="InterPro" id="IPR050196">
    <property type="entry name" value="Cytochrome_P450_Monoox"/>
</dbReference>
<evidence type="ECO:0000256" key="13">
    <source>
        <dbReference type="ARBA" id="ARBA00023136"/>
    </source>
</evidence>
<evidence type="ECO:0000256" key="4">
    <source>
        <dbReference type="ARBA" id="ARBA00004406"/>
    </source>
</evidence>